<reference evidence="1 2" key="1">
    <citation type="submission" date="2019-03" db="EMBL/GenBank/DDBJ databases">
        <title>Genomic Encyclopedia of Type Strains, Phase IV (KMG-V): Genome sequencing to study the core and pangenomes of soil and plant-associated prokaryotes.</title>
        <authorList>
            <person name="Whitman W."/>
        </authorList>
    </citation>
    <scope>NUCLEOTIDE SEQUENCE [LARGE SCALE GENOMIC DNA]</scope>
    <source>
        <strain evidence="1 2">Hc14</strain>
    </source>
</reference>
<dbReference type="AlphaFoldDB" id="A0A4R3PSB5"/>
<dbReference type="RefSeq" id="WP_132568430.1">
    <property type="nucleotide sequence ID" value="NZ_SMBH01000026.1"/>
</dbReference>
<accession>A0A4R3PSB5</accession>
<evidence type="ECO:0000313" key="1">
    <source>
        <dbReference type="EMBL" id="TCU08676.1"/>
    </source>
</evidence>
<evidence type="ECO:0000313" key="2">
    <source>
        <dbReference type="Proteomes" id="UP000294576"/>
    </source>
</evidence>
<sequence>MAKSDIGLRQAHRIANMPADKRTAFVAEGLPILLESARGLYAASQKVSDMPRESSVLKGHAEEEAAKILILMDIVRCPKKRIAGRIGTLMSWYYDHLSRRLYAEACQWRPVDLKELRKIIDQRRVTHYLEGGMGEFIAPNDLIYQRETRLYADIEGLDDGTLQWVAPGGYTSMFDFKPNALIVAEALSAVGAFSIKGINAVSAVWDEVDFQDATTCNESDRLIQAMLERLIEEKLVTEAASDDHVGQLYNRWQMPLYALDMKSKVVERSALEEEQERMLWAETGVTNEY</sequence>
<proteinExistence type="predicted"/>
<dbReference type="Proteomes" id="UP000294576">
    <property type="component" value="Unassembled WGS sequence"/>
</dbReference>
<name>A0A4R3PSB5_RHISU</name>
<protein>
    <submittedName>
        <fullName evidence="1">Uncharacterized protein</fullName>
    </submittedName>
</protein>
<dbReference type="EMBL" id="SMBH01000026">
    <property type="protein sequence ID" value="TCU08676.1"/>
    <property type="molecule type" value="Genomic_DNA"/>
</dbReference>
<gene>
    <name evidence="1" type="ORF">EV132_12664</name>
</gene>
<organism evidence="1 2">
    <name type="scientific">Rhizobium sullae</name>
    <name type="common">Rhizobium hedysari</name>
    <dbReference type="NCBI Taxonomy" id="50338"/>
    <lineage>
        <taxon>Bacteria</taxon>
        <taxon>Pseudomonadati</taxon>
        <taxon>Pseudomonadota</taxon>
        <taxon>Alphaproteobacteria</taxon>
        <taxon>Hyphomicrobiales</taxon>
        <taxon>Rhizobiaceae</taxon>
        <taxon>Rhizobium/Agrobacterium group</taxon>
        <taxon>Rhizobium</taxon>
    </lineage>
</organism>
<comment type="caution">
    <text evidence="1">The sequence shown here is derived from an EMBL/GenBank/DDBJ whole genome shotgun (WGS) entry which is preliminary data.</text>
</comment>